<sequence>MAYECAENSMHEGPLWCIGFDYPTTSIQSKFSSSCLWTHLQGPQPQGKKAPAPSPAGKSKKTKSPATRLAASAAPVLPTPRSDPLTCVAALAAAFPTAPASQLIQVARDMGPLYHDPTPPGPEWSPGPKKPTVKHAPAGAMNTITVALSGAPINPSSISNDGVLCQMFQDWLISHPLPAADADGLLVEFIRWMPPSSFRVRFNKRPPPSLDTKFREFVLHHFTSPSDAATVHATAAWFQFRNTIFFHRIPLQNRDGSPVTSDALLQDLHQDPRWASINITSPLCIHTPKSARGFGVLYVDFVDNARGSVLRDILKRSVLLHGESCWAQAARSVKDYTVPHCTTCQKWGHCTNHCRSIYK</sequence>
<feature type="region of interest" description="Disordered" evidence="1">
    <location>
        <begin position="38"/>
        <end position="73"/>
    </location>
</feature>
<gene>
    <name evidence="2" type="ORF">EWM64_g8567</name>
</gene>
<evidence type="ECO:0000256" key="1">
    <source>
        <dbReference type="SAM" id="MobiDB-lite"/>
    </source>
</evidence>
<name>A0A4Y9ZN77_9AGAM</name>
<dbReference type="STRING" id="135208.A0A4Y9ZN77"/>
<organism evidence="2 3">
    <name type="scientific">Hericium alpestre</name>
    <dbReference type="NCBI Taxonomy" id="135208"/>
    <lineage>
        <taxon>Eukaryota</taxon>
        <taxon>Fungi</taxon>
        <taxon>Dikarya</taxon>
        <taxon>Basidiomycota</taxon>
        <taxon>Agaricomycotina</taxon>
        <taxon>Agaricomycetes</taxon>
        <taxon>Russulales</taxon>
        <taxon>Hericiaceae</taxon>
        <taxon>Hericium</taxon>
    </lineage>
</organism>
<reference evidence="2 3" key="1">
    <citation type="submission" date="2019-02" db="EMBL/GenBank/DDBJ databases">
        <title>Genome sequencing of the rare red list fungi Hericium alpestre (H. flagellum).</title>
        <authorList>
            <person name="Buettner E."/>
            <person name="Kellner H."/>
        </authorList>
    </citation>
    <scope>NUCLEOTIDE SEQUENCE [LARGE SCALE GENOMIC DNA]</scope>
    <source>
        <strain evidence="2 3">DSM 108284</strain>
    </source>
</reference>
<comment type="caution">
    <text evidence="2">The sequence shown here is derived from an EMBL/GenBank/DDBJ whole genome shotgun (WGS) entry which is preliminary data.</text>
</comment>
<keyword evidence="3" id="KW-1185">Reference proteome</keyword>
<protein>
    <submittedName>
        <fullName evidence="2">Uncharacterized protein</fullName>
    </submittedName>
</protein>
<dbReference type="OrthoDB" id="10665688at2759"/>
<proteinExistence type="predicted"/>
<evidence type="ECO:0000313" key="2">
    <source>
        <dbReference type="EMBL" id="TFY75443.1"/>
    </source>
</evidence>
<dbReference type="AlphaFoldDB" id="A0A4Y9ZN77"/>
<dbReference type="EMBL" id="SFCI01001570">
    <property type="protein sequence ID" value="TFY75443.1"/>
    <property type="molecule type" value="Genomic_DNA"/>
</dbReference>
<accession>A0A4Y9ZN77</accession>
<evidence type="ECO:0000313" key="3">
    <source>
        <dbReference type="Proteomes" id="UP000298061"/>
    </source>
</evidence>
<dbReference type="Proteomes" id="UP000298061">
    <property type="component" value="Unassembled WGS sequence"/>
</dbReference>